<dbReference type="FunFam" id="3.30.565.10:FF:000006">
    <property type="entry name" value="Sensor histidine kinase WalK"/>
    <property type="match status" value="1"/>
</dbReference>
<evidence type="ECO:0000313" key="9">
    <source>
        <dbReference type="Proteomes" id="UP000480684"/>
    </source>
</evidence>
<evidence type="ECO:0000256" key="5">
    <source>
        <dbReference type="ARBA" id="ARBA00022777"/>
    </source>
</evidence>
<evidence type="ECO:0000256" key="1">
    <source>
        <dbReference type="ARBA" id="ARBA00000085"/>
    </source>
</evidence>
<dbReference type="Gene3D" id="3.30.565.10">
    <property type="entry name" value="Histidine kinase-like ATPase, C-terminal domain"/>
    <property type="match status" value="1"/>
</dbReference>
<dbReference type="PANTHER" id="PTHR43304:SF1">
    <property type="entry name" value="PAC DOMAIN-CONTAINING PROTEIN"/>
    <property type="match status" value="1"/>
</dbReference>
<dbReference type="PANTHER" id="PTHR43304">
    <property type="entry name" value="PHYTOCHROME-LIKE PROTEIN CPH1"/>
    <property type="match status" value="1"/>
</dbReference>
<dbReference type="NCBIfam" id="TIGR00229">
    <property type="entry name" value="sensory_box"/>
    <property type="match status" value="1"/>
</dbReference>
<evidence type="ECO:0000256" key="2">
    <source>
        <dbReference type="ARBA" id="ARBA00012438"/>
    </source>
</evidence>
<dbReference type="SUPFAM" id="SSF55785">
    <property type="entry name" value="PYP-like sensor domain (PAS domain)"/>
    <property type="match status" value="2"/>
</dbReference>
<name>A0A7C9UV33_9PROT</name>
<accession>A0A7C9UV33</accession>
<dbReference type="PRINTS" id="PR00344">
    <property type="entry name" value="BCTRLSENSOR"/>
</dbReference>
<keyword evidence="4" id="KW-0808">Transferase</keyword>
<dbReference type="InterPro" id="IPR000014">
    <property type="entry name" value="PAS"/>
</dbReference>
<dbReference type="Proteomes" id="UP000480684">
    <property type="component" value="Unassembled WGS sequence"/>
</dbReference>
<dbReference type="Gene3D" id="1.10.287.130">
    <property type="match status" value="1"/>
</dbReference>
<dbReference type="SMART" id="SM00091">
    <property type="entry name" value="PAS"/>
    <property type="match status" value="2"/>
</dbReference>
<feature type="domain" description="PAC" evidence="7">
    <location>
        <begin position="205"/>
        <end position="257"/>
    </location>
</feature>
<protein>
    <recommendedName>
        <fullName evidence="2">histidine kinase</fullName>
        <ecNumber evidence="2">2.7.13.3</ecNumber>
    </recommendedName>
</protein>
<dbReference type="RefSeq" id="WP_163679513.1">
    <property type="nucleotide sequence ID" value="NZ_JAAIYP010000038.1"/>
</dbReference>
<dbReference type="Pfam" id="PF00512">
    <property type="entry name" value="HisKA"/>
    <property type="match status" value="1"/>
</dbReference>
<comment type="caution">
    <text evidence="8">The sequence shown here is derived from an EMBL/GenBank/DDBJ whole genome shotgun (WGS) entry which is preliminary data.</text>
</comment>
<evidence type="ECO:0000313" key="8">
    <source>
        <dbReference type="EMBL" id="NFV80726.1"/>
    </source>
</evidence>
<dbReference type="InterPro" id="IPR003661">
    <property type="entry name" value="HisK_dim/P_dom"/>
</dbReference>
<gene>
    <name evidence="8" type="ORF">G4223_11465</name>
</gene>
<keyword evidence="3" id="KW-0597">Phosphoprotein</keyword>
<dbReference type="InterPro" id="IPR035965">
    <property type="entry name" value="PAS-like_dom_sf"/>
</dbReference>
<proteinExistence type="predicted"/>
<dbReference type="SUPFAM" id="SSF55874">
    <property type="entry name" value="ATPase domain of HSP90 chaperone/DNA topoisomerase II/histidine kinase"/>
    <property type="match status" value="1"/>
</dbReference>
<dbReference type="Gene3D" id="3.30.450.20">
    <property type="entry name" value="PAS domain"/>
    <property type="match status" value="2"/>
</dbReference>
<evidence type="ECO:0000256" key="3">
    <source>
        <dbReference type="ARBA" id="ARBA00022553"/>
    </source>
</evidence>
<dbReference type="GO" id="GO:0000155">
    <property type="term" value="F:phosphorelay sensor kinase activity"/>
    <property type="evidence" value="ECO:0007669"/>
    <property type="project" value="InterPro"/>
</dbReference>
<dbReference type="SMART" id="SM00387">
    <property type="entry name" value="HATPase_c"/>
    <property type="match status" value="1"/>
</dbReference>
<dbReference type="InterPro" id="IPR003594">
    <property type="entry name" value="HATPase_dom"/>
</dbReference>
<dbReference type="SUPFAM" id="SSF47384">
    <property type="entry name" value="Homodimeric domain of signal transducing histidine kinase"/>
    <property type="match status" value="1"/>
</dbReference>
<keyword evidence="5" id="KW-0418">Kinase</keyword>
<dbReference type="CDD" id="cd00082">
    <property type="entry name" value="HisKA"/>
    <property type="match status" value="1"/>
</dbReference>
<dbReference type="AlphaFoldDB" id="A0A7C9UV33"/>
<dbReference type="InterPro" id="IPR000700">
    <property type="entry name" value="PAS-assoc_C"/>
</dbReference>
<dbReference type="Pfam" id="PF08448">
    <property type="entry name" value="PAS_4"/>
    <property type="match status" value="2"/>
</dbReference>
<dbReference type="InterPro" id="IPR005467">
    <property type="entry name" value="His_kinase_dom"/>
</dbReference>
<comment type="catalytic activity">
    <reaction evidence="1">
        <text>ATP + protein L-histidine = ADP + protein N-phospho-L-histidine.</text>
        <dbReference type="EC" id="2.7.13.3"/>
    </reaction>
</comment>
<feature type="domain" description="Histidine kinase" evidence="6">
    <location>
        <begin position="275"/>
        <end position="490"/>
    </location>
</feature>
<sequence>MILPANIIDGLDSGVVVLDANRRVEVWNDWMAVHSSIAASAARGRDLLDIFPELGRSHLLQAVERALNHRLPTVMSHNLHPRVLPLFNRYGASVEPVEQSVVVRPVADGDSTGCLIQVADITAAVKRDRHLRDVTVYNRTLFEMAVDPMATVDRAGILRDVNPAFEGLAGTQRAGLLGSRFDAWFTKPVEAGRLIARTLADGRANDVLLSLRQADGQQRHVSLSAATVPGRADGATMVFLVARDLTERIEAERELARKTRIIEQSNAELAQFAYVVSHDLRQPLRTVSSFLTLIERRLGEAIEDDLKEFIAFAVDGARRMDRLIVDLLNYSRVGRQDAPLDEVDLGASLAEAMANLGTVVAESHAEVAVPEHLPRIMGSRSELVRLFQNLLANAVKYVETGKRPRVVVECRDGGSDWVLSVRDNGVGIPGDCLDRVFGLFQRLNPAEHTEGTGIGLAVCRKIVDHHHGRIWVESHLGEGATFFVSLPKEGATPEG</sequence>
<dbReference type="InterPro" id="IPR004358">
    <property type="entry name" value="Sig_transdc_His_kin-like_C"/>
</dbReference>
<dbReference type="InterPro" id="IPR036097">
    <property type="entry name" value="HisK_dim/P_sf"/>
</dbReference>
<dbReference type="PROSITE" id="PS50109">
    <property type="entry name" value="HIS_KIN"/>
    <property type="match status" value="1"/>
</dbReference>
<dbReference type="InterPro" id="IPR036890">
    <property type="entry name" value="HATPase_C_sf"/>
</dbReference>
<keyword evidence="9" id="KW-1185">Reference proteome</keyword>
<dbReference type="Pfam" id="PF02518">
    <property type="entry name" value="HATPase_c"/>
    <property type="match status" value="1"/>
</dbReference>
<dbReference type="EMBL" id="JAAIYP010000038">
    <property type="protein sequence ID" value="NFV80726.1"/>
    <property type="molecule type" value="Genomic_DNA"/>
</dbReference>
<dbReference type="EC" id="2.7.13.3" evidence="2"/>
<evidence type="ECO:0000256" key="4">
    <source>
        <dbReference type="ARBA" id="ARBA00022679"/>
    </source>
</evidence>
<evidence type="ECO:0000259" key="7">
    <source>
        <dbReference type="PROSITE" id="PS50113"/>
    </source>
</evidence>
<dbReference type="PROSITE" id="PS50113">
    <property type="entry name" value="PAC"/>
    <property type="match status" value="1"/>
</dbReference>
<reference evidence="8 9" key="1">
    <citation type="submission" date="2020-02" db="EMBL/GenBank/DDBJ databases">
        <authorList>
            <person name="Dziuba M."/>
            <person name="Kuznetsov B."/>
            <person name="Mardanov A."/>
            <person name="Ravin N."/>
            <person name="Grouzdev D."/>
        </authorList>
    </citation>
    <scope>NUCLEOTIDE SEQUENCE [LARGE SCALE GENOMIC DNA]</scope>
    <source>
        <strain evidence="8 9">SpK</strain>
    </source>
</reference>
<dbReference type="CDD" id="cd00130">
    <property type="entry name" value="PAS"/>
    <property type="match status" value="1"/>
</dbReference>
<organism evidence="8 9">
    <name type="scientific">Magnetospirillum aberrantis SpK</name>
    <dbReference type="NCBI Taxonomy" id="908842"/>
    <lineage>
        <taxon>Bacteria</taxon>
        <taxon>Pseudomonadati</taxon>
        <taxon>Pseudomonadota</taxon>
        <taxon>Alphaproteobacteria</taxon>
        <taxon>Rhodospirillales</taxon>
        <taxon>Rhodospirillaceae</taxon>
        <taxon>Magnetospirillum</taxon>
    </lineage>
</organism>
<dbReference type="InterPro" id="IPR013656">
    <property type="entry name" value="PAS_4"/>
</dbReference>
<dbReference type="SMART" id="SM00388">
    <property type="entry name" value="HisKA"/>
    <property type="match status" value="1"/>
</dbReference>
<dbReference type="InterPro" id="IPR052162">
    <property type="entry name" value="Sensor_kinase/Photoreceptor"/>
</dbReference>
<evidence type="ECO:0000259" key="6">
    <source>
        <dbReference type="PROSITE" id="PS50109"/>
    </source>
</evidence>